<dbReference type="GO" id="GO:0032259">
    <property type="term" value="P:methylation"/>
    <property type="evidence" value="ECO:0007669"/>
    <property type="project" value="UniProtKB-KW"/>
</dbReference>
<sequence length="222" mass="24499">MPRAPQTPAEYWDTYKPHRGEGPQPRPDTGRFEWTQYPGHGPGAELLGSPRRALDLGSAEGKEAAHLAERGVRVTGVDLSAVQVARARAWWHGMANLDFVHSEVCTYLTHTEETFDAIYSVWGAVWFTDPEQLLPLIAARLAPGGVLAFSQAEPSPGAYGPQAMRGKWLEGRERELTVPRWQYPPESWADHLKRAGFARVDARVLAAPSGERLGTLLVVAHC</sequence>
<keyword evidence="2" id="KW-0808">Transferase</keyword>
<gene>
    <name evidence="2" type="ORF">SRIMR7_02585</name>
</gene>
<proteinExistence type="predicted"/>
<dbReference type="GO" id="GO:0008168">
    <property type="term" value="F:methyltransferase activity"/>
    <property type="evidence" value="ECO:0007669"/>
    <property type="project" value="UniProtKB-KW"/>
</dbReference>
<dbReference type="PANTHER" id="PTHR43861:SF1">
    <property type="entry name" value="TRANS-ACONITATE 2-METHYLTRANSFERASE"/>
    <property type="match status" value="1"/>
</dbReference>
<dbReference type="InterPro" id="IPR029063">
    <property type="entry name" value="SAM-dependent_MTases_sf"/>
</dbReference>
<name>A0ABY3YSX2_STRRM</name>
<accession>A0ABY3YSX2</accession>
<dbReference type="CDD" id="cd02440">
    <property type="entry name" value="AdoMet_MTases"/>
    <property type="match status" value="1"/>
</dbReference>
<feature type="region of interest" description="Disordered" evidence="1">
    <location>
        <begin position="1"/>
        <end position="30"/>
    </location>
</feature>
<dbReference type="SUPFAM" id="SSF53335">
    <property type="entry name" value="S-adenosyl-L-methionine-dependent methyltransferases"/>
    <property type="match status" value="1"/>
</dbReference>
<reference evidence="2 3" key="1">
    <citation type="submission" date="2022-03" db="EMBL/GenBank/DDBJ databases">
        <title>Complete genome of Streptomyces rimosus ssp. rimosus R7 (=ATCC 10970).</title>
        <authorList>
            <person name="Beganovic S."/>
            <person name="Ruckert C."/>
            <person name="Busche T."/>
            <person name="Kalinowski J."/>
            <person name="Wittmann C."/>
        </authorList>
    </citation>
    <scope>NUCLEOTIDE SEQUENCE [LARGE SCALE GENOMIC DNA]</scope>
    <source>
        <strain evidence="2 3">R7</strain>
    </source>
</reference>
<dbReference type="GeneID" id="66859898"/>
<dbReference type="Proteomes" id="UP000829494">
    <property type="component" value="Chromosome"/>
</dbReference>
<evidence type="ECO:0000256" key="1">
    <source>
        <dbReference type="SAM" id="MobiDB-lite"/>
    </source>
</evidence>
<dbReference type="Gene3D" id="3.40.50.150">
    <property type="entry name" value="Vaccinia Virus protein VP39"/>
    <property type="match status" value="1"/>
</dbReference>
<organism evidence="2 3">
    <name type="scientific">Streptomyces rimosus subsp. rimosus</name>
    <dbReference type="NCBI Taxonomy" id="132474"/>
    <lineage>
        <taxon>Bacteria</taxon>
        <taxon>Bacillati</taxon>
        <taxon>Actinomycetota</taxon>
        <taxon>Actinomycetes</taxon>
        <taxon>Kitasatosporales</taxon>
        <taxon>Streptomycetaceae</taxon>
        <taxon>Streptomyces</taxon>
    </lineage>
</organism>
<dbReference type="RefSeq" id="WP_003981060.1">
    <property type="nucleotide sequence ID" value="NZ_CP043497.1"/>
</dbReference>
<keyword evidence="3" id="KW-1185">Reference proteome</keyword>
<dbReference type="EMBL" id="CP094298">
    <property type="protein sequence ID" value="UNZ01018.1"/>
    <property type="molecule type" value="Genomic_DNA"/>
</dbReference>
<protein>
    <submittedName>
        <fullName evidence="2">S-adenosyl-L-methionine-dependent methyltransferase</fullName>
    </submittedName>
</protein>
<evidence type="ECO:0000313" key="3">
    <source>
        <dbReference type="Proteomes" id="UP000829494"/>
    </source>
</evidence>
<evidence type="ECO:0000313" key="2">
    <source>
        <dbReference type="EMBL" id="UNZ01018.1"/>
    </source>
</evidence>
<keyword evidence="2" id="KW-0489">Methyltransferase</keyword>
<dbReference type="Pfam" id="PF13489">
    <property type="entry name" value="Methyltransf_23"/>
    <property type="match status" value="1"/>
</dbReference>
<dbReference type="PANTHER" id="PTHR43861">
    <property type="entry name" value="TRANS-ACONITATE 2-METHYLTRANSFERASE-RELATED"/>
    <property type="match status" value="1"/>
</dbReference>